<evidence type="ECO:0000313" key="3">
    <source>
        <dbReference type="Proteomes" id="UP001203212"/>
    </source>
</evidence>
<comment type="caution">
    <text evidence="2">The sequence shown here is derived from an EMBL/GenBank/DDBJ whole genome shotgun (WGS) entry which is preliminary data.</text>
</comment>
<feature type="signal peptide" evidence="1">
    <location>
        <begin position="1"/>
        <end position="22"/>
    </location>
</feature>
<sequence>MRKSIFAISLYFNCFATALAVANPLNLFVDQCLQFNAIQEIAIPQEWQLSATSHPSLSMNSGNSLVEFEATLLTLNNLNDRNNYYRNFTKHPEQQQQLLNCQVHLADELSALLNNIDANQLEKDLIHRKQNNAKDASTLYIKTIQHIQKQQLSYDVKSQLHSLQAMIRHYFMQDFSFHATKSCALAEIVDNAQESPKAKSTTEANVAHYLLSQTDDSCRQQAWFAYQTRVKPQNKLNLLALHKLKNQLAVQSGFSNVADHQLSVHSLTAAQLNRFLDSQTINIELAPWDLPRELQALPKVSVAPHQSLLFLEQMFTLLSEFDLRFELISTTDNPFRLYRVWLSQRLLGEIYVELDEHTSKINHHRIKQAVIGHQFGQYGLKLPLNLTTVKQHNDVVFIVSDIINQLAKGSPFYYLNHQDISLANQSLGSYWLSAWFVNKLGLEYTTSARVQLLQSFAQQQRIFKAKVALLFYQQADLSNYFLYESSLHKSVSNAFNDSFGVPWPTGADAIFSYQAIANQGISYYLLQWQETLAQLILNETLSSSQAKDIFDVLIVNEHNQAIYDQLSAIFKQPMDFENLLRRINYAGTKQE</sequence>
<protein>
    <recommendedName>
        <fullName evidence="4">Peptidase M3A/M3B catalytic domain-containing protein</fullName>
    </recommendedName>
</protein>
<evidence type="ECO:0000256" key="1">
    <source>
        <dbReference type="SAM" id="SignalP"/>
    </source>
</evidence>
<name>A0ABT0KXI6_9GAMM</name>
<reference evidence="2 3" key="1">
    <citation type="submission" date="2022-01" db="EMBL/GenBank/DDBJ databases">
        <title>Whole genome-based taxonomy of the Shewanellaceae.</title>
        <authorList>
            <person name="Martin-Rodriguez A.J."/>
        </authorList>
    </citation>
    <scope>NUCLEOTIDE SEQUENCE [LARGE SCALE GENOMIC DNA]</scope>
    <source>
        <strain evidence="2 3">JCM 17801</strain>
    </source>
</reference>
<organism evidence="2 3">
    <name type="scientific">Shewanella aestuarii</name>
    <dbReference type="NCBI Taxonomy" id="1028752"/>
    <lineage>
        <taxon>Bacteria</taxon>
        <taxon>Pseudomonadati</taxon>
        <taxon>Pseudomonadota</taxon>
        <taxon>Gammaproteobacteria</taxon>
        <taxon>Alteromonadales</taxon>
        <taxon>Shewanellaceae</taxon>
        <taxon>Shewanella</taxon>
    </lineage>
</organism>
<evidence type="ECO:0000313" key="2">
    <source>
        <dbReference type="EMBL" id="MCL1115960.1"/>
    </source>
</evidence>
<accession>A0ABT0KXI6</accession>
<gene>
    <name evidence="2" type="ORF">L2689_01690</name>
</gene>
<keyword evidence="1" id="KW-0732">Signal</keyword>
<dbReference type="RefSeq" id="WP_188839652.1">
    <property type="nucleotide sequence ID" value="NZ_BMOT01000001.1"/>
</dbReference>
<dbReference type="EMBL" id="JAKILK010000001">
    <property type="protein sequence ID" value="MCL1115960.1"/>
    <property type="molecule type" value="Genomic_DNA"/>
</dbReference>
<dbReference type="SUPFAM" id="SSF55486">
    <property type="entry name" value="Metalloproteases ('zincins'), catalytic domain"/>
    <property type="match status" value="1"/>
</dbReference>
<evidence type="ECO:0008006" key="4">
    <source>
        <dbReference type="Google" id="ProtNLM"/>
    </source>
</evidence>
<feature type="chain" id="PRO_5047055890" description="Peptidase M3A/M3B catalytic domain-containing protein" evidence="1">
    <location>
        <begin position="23"/>
        <end position="591"/>
    </location>
</feature>
<proteinExistence type="predicted"/>
<keyword evidence="3" id="KW-1185">Reference proteome</keyword>
<dbReference type="Proteomes" id="UP001203212">
    <property type="component" value="Unassembled WGS sequence"/>
</dbReference>